<dbReference type="Proteomes" id="UP001314170">
    <property type="component" value="Unassembled WGS sequence"/>
</dbReference>
<protein>
    <submittedName>
        <fullName evidence="3">Uncharacterized protein</fullName>
    </submittedName>
</protein>
<proteinExistence type="inferred from homology"/>
<dbReference type="FunFam" id="3.40.50.720:FF:000084">
    <property type="entry name" value="Short-chain dehydrogenase reductase"/>
    <property type="match status" value="1"/>
</dbReference>
<evidence type="ECO:0000256" key="1">
    <source>
        <dbReference type="ARBA" id="ARBA00006484"/>
    </source>
</evidence>
<comment type="caution">
    <text evidence="3">The sequence shown here is derived from an EMBL/GenBank/DDBJ whole genome shotgun (WGS) entry which is preliminary data.</text>
</comment>
<dbReference type="GO" id="GO:0016614">
    <property type="term" value="F:oxidoreductase activity, acting on CH-OH group of donors"/>
    <property type="evidence" value="ECO:0007669"/>
    <property type="project" value="UniProtKB-ARBA"/>
</dbReference>
<evidence type="ECO:0000313" key="4">
    <source>
        <dbReference type="Proteomes" id="UP001314170"/>
    </source>
</evidence>
<dbReference type="InterPro" id="IPR002347">
    <property type="entry name" value="SDR_fam"/>
</dbReference>
<keyword evidence="4" id="KW-1185">Reference proteome</keyword>
<organism evidence="3 4">
    <name type="scientific">Dovyalis caffra</name>
    <dbReference type="NCBI Taxonomy" id="77055"/>
    <lineage>
        <taxon>Eukaryota</taxon>
        <taxon>Viridiplantae</taxon>
        <taxon>Streptophyta</taxon>
        <taxon>Embryophyta</taxon>
        <taxon>Tracheophyta</taxon>
        <taxon>Spermatophyta</taxon>
        <taxon>Magnoliopsida</taxon>
        <taxon>eudicotyledons</taxon>
        <taxon>Gunneridae</taxon>
        <taxon>Pentapetalae</taxon>
        <taxon>rosids</taxon>
        <taxon>fabids</taxon>
        <taxon>Malpighiales</taxon>
        <taxon>Salicaceae</taxon>
        <taxon>Flacourtieae</taxon>
        <taxon>Dovyalis</taxon>
    </lineage>
</organism>
<accession>A0AAV1RXQ9</accession>
<comment type="similarity">
    <text evidence="1">Belongs to the short-chain dehydrogenases/reductases (SDR) family.</text>
</comment>
<dbReference type="PRINTS" id="PR00080">
    <property type="entry name" value="SDRFAMILY"/>
</dbReference>
<dbReference type="PROSITE" id="PS00061">
    <property type="entry name" value="ADH_SHORT"/>
    <property type="match status" value="1"/>
</dbReference>
<reference evidence="3 4" key="1">
    <citation type="submission" date="2024-01" db="EMBL/GenBank/DDBJ databases">
        <authorList>
            <person name="Waweru B."/>
        </authorList>
    </citation>
    <scope>NUCLEOTIDE SEQUENCE [LARGE SCALE GENOMIC DNA]</scope>
</reference>
<dbReference type="Pfam" id="PF13561">
    <property type="entry name" value="adh_short_C2"/>
    <property type="match status" value="1"/>
</dbReference>
<keyword evidence="2" id="KW-0560">Oxidoreductase</keyword>
<name>A0AAV1RXQ9_9ROSI</name>
<dbReference type="PRINTS" id="PR00081">
    <property type="entry name" value="GDHRDH"/>
</dbReference>
<dbReference type="SUPFAM" id="SSF51735">
    <property type="entry name" value="NAD(P)-binding Rossmann-fold domains"/>
    <property type="match status" value="1"/>
</dbReference>
<dbReference type="PANTHER" id="PTHR48107">
    <property type="entry name" value="NADPH-DEPENDENT ALDEHYDE REDUCTASE-LIKE PROTEIN, CHLOROPLASTIC-RELATED"/>
    <property type="match status" value="1"/>
</dbReference>
<dbReference type="EMBL" id="CAWUPB010001160">
    <property type="protein sequence ID" value="CAK7341385.1"/>
    <property type="molecule type" value="Genomic_DNA"/>
</dbReference>
<dbReference type="InterPro" id="IPR020904">
    <property type="entry name" value="Sc_DH/Rdtase_CS"/>
</dbReference>
<dbReference type="AlphaFoldDB" id="A0AAV1RXQ9"/>
<sequence>MAATNTTTTSLPLRDRVAIVTGSSRGIGKAIAIHLASLGAKLVINYTSNKEQADVVANEINSGCVDGSPRAIVVPADVSEPAQVELLFDEAERVFGSQVHVLVNSAAITDSKYHTIENTSVEDFDRIFRGTFLCCKEAANRVKQGGGGRIITLSSSLVRALKPNMATYTASKAAVETMTKIVAKELKGTGITANCVAPGPIATDMFLTGITEERIKTVIEECPHGRLGQTKDVVPIVGFLASDASEWINGQVIGVNGGIV</sequence>
<gene>
    <name evidence="3" type="ORF">DCAF_LOCUS16258</name>
</gene>
<dbReference type="Gene3D" id="3.40.50.720">
    <property type="entry name" value="NAD(P)-binding Rossmann-like Domain"/>
    <property type="match status" value="1"/>
</dbReference>
<dbReference type="PANTHER" id="PTHR48107:SF29">
    <property type="entry name" value="ENOYL-(ACYL CARRIER) REDUCTASE"/>
    <property type="match status" value="1"/>
</dbReference>
<evidence type="ECO:0000313" key="3">
    <source>
        <dbReference type="EMBL" id="CAK7341385.1"/>
    </source>
</evidence>
<evidence type="ECO:0000256" key="2">
    <source>
        <dbReference type="ARBA" id="ARBA00023002"/>
    </source>
</evidence>
<dbReference type="InterPro" id="IPR036291">
    <property type="entry name" value="NAD(P)-bd_dom_sf"/>
</dbReference>